<dbReference type="InterPro" id="IPR010031">
    <property type="entry name" value="FAD_lactone_oxidase-like"/>
</dbReference>
<proteinExistence type="predicted"/>
<dbReference type="InterPro" id="IPR007173">
    <property type="entry name" value="ALO_C"/>
</dbReference>
<gene>
    <name evidence="3" type="ORF">UFOPK1908_00394</name>
    <name evidence="4" type="ORF">UFOPK3576_00036</name>
</gene>
<dbReference type="InterPro" id="IPR036318">
    <property type="entry name" value="FAD-bd_PCMH-like_sf"/>
</dbReference>
<dbReference type="GO" id="GO:0003885">
    <property type="term" value="F:D-arabinono-1,4-lactone oxidase activity"/>
    <property type="evidence" value="ECO:0007669"/>
    <property type="project" value="InterPro"/>
</dbReference>
<dbReference type="PROSITE" id="PS51387">
    <property type="entry name" value="FAD_PCMH"/>
    <property type="match status" value="1"/>
</dbReference>
<dbReference type="GO" id="GO:0016020">
    <property type="term" value="C:membrane"/>
    <property type="evidence" value="ECO:0007669"/>
    <property type="project" value="InterPro"/>
</dbReference>
<dbReference type="Gene3D" id="3.30.465.10">
    <property type="match status" value="1"/>
</dbReference>
<name>A0A6J6HQI2_9ZZZZ</name>
<evidence type="ECO:0000259" key="2">
    <source>
        <dbReference type="PROSITE" id="PS51387"/>
    </source>
</evidence>
<dbReference type="InterPro" id="IPR016166">
    <property type="entry name" value="FAD-bd_PCMH"/>
</dbReference>
<dbReference type="InterPro" id="IPR006094">
    <property type="entry name" value="Oxid_FAD_bind_N"/>
</dbReference>
<dbReference type="Gene3D" id="1.10.45.10">
    <property type="entry name" value="Vanillyl-alcohol Oxidase, Chain A, domain 4"/>
    <property type="match status" value="1"/>
</dbReference>
<dbReference type="AlphaFoldDB" id="A0A6J6HQI2"/>
<reference evidence="3" key="1">
    <citation type="submission" date="2020-05" db="EMBL/GenBank/DDBJ databases">
        <authorList>
            <person name="Chiriac C."/>
            <person name="Salcher M."/>
            <person name="Ghai R."/>
            <person name="Kavagutti S V."/>
        </authorList>
    </citation>
    <scope>NUCLEOTIDE SEQUENCE</scope>
</reference>
<evidence type="ECO:0000313" key="4">
    <source>
        <dbReference type="EMBL" id="CAB4893287.1"/>
    </source>
</evidence>
<feature type="domain" description="FAD-binding PCMH-type" evidence="2">
    <location>
        <begin position="20"/>
        <end position="190"/>
    </location>
</feature>
<accession>A0A6J6HQI2</accession>
<sequence>MTQSLSLTQGEKLLTGWGRTCPSSARVVDCSSVEQVQEVIRGAGPRGVLARGLGRSYGDAAQSGGATVLNLQSMDSVAFDATSGTITAGAGASLDAIMRATVPQGAFVPVTPGTRMITVGGAIGADVHGKNHHVDGTFGSHVKSLTLVDGAGGVHELTPAGDTREKFWATVGGMGLTGAITQATFDVIPITSSLISVDTQRVNDLDEVMSKMIAGDDKYRYTVAWIDTVSPSGRGVITSGDHAPFEQLSARQRSEALLFDPKALATAPSIIPGGLLNKLTIRAFNEAWFRKAPKSRTDEMQSIGAFFHPLDGVADWNRIYGPRGFLQYQFVVPDSAGHLIRTALDRLREVGAPSFLTVLKRFGASNPAPLSFPQAGWTLAADVPAGIDGLAAALDELDELIAAAGGRLYLAKDSRQSPQMFAQTYPRLSEWQKVRDELDPQGTFTSDLARRLSI</sequence>
<dbReference type="Pfam" id="PF01565">
    <property type="entry name" value="FAD_binding_4"/>
    <property type="match status" value="1"/>
</dbReference>
<dbReference type="SUPFAM" id="SSF56176">
    <property type="entry name" value="FAD-binding/transporter-associated domain-like"/>
    <property type="match status" value="1"/>
</dbReference>
<protein>
    <submittedName>
        <fullName evidence="3">Unannotated protein</fullName>
    </submittedName>
</protein>
<dbReference type="GO" id="GO:0071949">
    <property type="term" value="F:FAD binding"/>
    <property type="evidence" value="ECO:0007669"/>
    <property type="project" value="InterPro"/>
</dbReference>
<dbReference type="PANTHER" id="PTHR43762:SF1">
    <property type="entry name" value="D-ARABINONO-1,4-LACTONE OXIDASE"/>
    <property type="match status" value="1"/>
</dbReference>
<dbReference type="InterPro" id="IPR016171">
    <property type="entry name" value="Vanillyl_alc_oxidase_C-sub2"/>
</dbReference>
<keyword evidence="1" id="KW-0560">Oxidoreductase</keyword>
<evidence type="ECO:0000256" key="1">
    <source>
        <dbReference type="ARBA" id="ARBA00023002"/>
    </source>
</evidence>
<dbReference type="EMBL" id="CAEZVB010000010">
    <property type="protein sequence ID" value="CAB4616211.1"/>
    <property type="molecule type" value="Genomic_DNA"/>
</dbReference>
<organism evidence="3">
    <name type="scientific">freshwater metagenome</name>
    <dbReference type="NCBI Taxonomy" id="449393"/>
    <lineage>
        <taxon>unclassified sequences</taxon>
        <taxon>metagenomes</taxon>
        <taxon>ecological metagenomes</taxon>
    </lineage>
</organism>
<dbReference type="InterPro" id="IPR016169">
    <property type="entry name" value="FAD-bd_PCMH_sub2"/>
</dbReference>
<dbReference type="Pfam" id="PF04030">
    <property type="entry name" value="ALO"/>
    <property type="match status" value="1"/>
</dbReference>
<dbReference type="EMBL" id="CAFBMO010000001">
    <property type="protein sequence ID" value="CAB4893287.1"/>
    <property type="molecule type" value="Genomic_DNA"/>
</dbReference>
<dbReference type="PANTHER" id="PTHR43762">
    <property type="entry name" value="L-GULONOLACTONE OXIDASE"/>
    <property type="match status" value="1"/>
</dbReference>
<evidence type="ECO:0000313" key="3">
    <source>
        <dbReference type="EMBL" id="CAB4616211.1"/>
    </source>
</evidence>